<keyword evidence="3" id="KW-1185">Reference proteome</keyword>
<protein>
    <submittedName>
        <fullName evidence="2">Uncharacterized protein</fullName>
    </submittedName>
</protein>
<name>A0ABW1W344_9GAMM</name>
<comment type="caution">
    <text evidence="2">The sequence shown here is derived from an EMBL/GenBank/DDBJ whole genome shotgun (WGS) entry which is preliminary data.</text>
</comment>
<feature type="region of interest" description="Disordered" evidence="1">
    <location>
        <begin position="1"/>
        <end position="28"/>
    </location>
</feature>
<dbReference type="Proteomes" id="UP001596230">
    <property type="component" value="Unassembled WGS sequence"/>
</dbReference>
<organism evidence="2 3">
    <name type="scientific">Tatumella terrea</name>
    <dbReference type="NCBI Taxonomy" id="419007"/>
    <lineage>
        <taxon>Bacteria</taxon>
        <taxon>Pseudomonadati</taxon>
        <taxon>Pseudomonadota</taxon>
        <taxon>Gammaproteobacteria</taxon>
        <taxon>Enterobacterales</taxon>
        <taxon>Erwiniaceae</taxon>
        <taxon>Tatumella</taxon>
    </lineage>
</organism>
<sequence length="63" mass="7008">MQSAGGRWQNDTDDPQSREPVAGWRHGQGKAVGKPLLMFCKTLSQMRTGKSGVMLFYLVPDKL</sequence>
<proteinExistence type="predicted"/>
<reference evidence="3" key="1">
    <citation type="journal article" date="2019" name="Int. J. Syst. Evol. Microbiol.">
        <title>The Global Catalogue of Microorganisms (GCM) 10K type strain sequencing project: providing services to taxonomists for standard genome sequencing and annotation.</title>
        <authorList>
            <consortium name="The Broad Institute Genomics Platform"/>
            <consortium name="The Broad Institute Genome Sequencing Center for Infectious Disease"/>
            <person name="Wu L."/>
            <person name="Ma J."/>
        </authorList>
    </citation>
    <scope>NUCLEOTIDE SEQUENCE [LARGE SCALE GENOMIC DNA]</scope>
    <source>
        <strain evidence="3">CGMCC 1.18518</strain>
    </source>
</reference>
<evidence type="ECO:0000313" key="2">
    <source>
        <dbReference type="EMBL" id="MFC6379053.1"/>
    </source>
</evidence>
<evidence type="ECO:0000313" key="3">
    <source>
        <dbReference type="Proteomes" id="UP001596230"/>
    </source>
</evidence>
<evidence type="ECO:0000256" key="1">
    <source>
        <dbReference type="SAM" id="MobiDB-lite"/>
    </source>
</evidence>
<accession>A0ABW1W344</accession>
<gene>
    <name evidence="2" type="ORF">ACFP9W_13425</name>
</gene>
<dbReference type="EMBL" id="JBHSUB010000015">
    <property type="protein sequence ID" value="MFC6379053.1"/>
    <property type="molecule type" value="Genomic_DNA"/>
</dbReference>
<dbReference type="RefSeq" id="WP_212713131.1">
    <property type="nucleotide sequence ID" value="NZ_JBHSUB010000015.1"/>
</dbReference>